<feature type="region of interest" description="Disordered" evidence="1">
    <location>
        <begin position="373"/>
        <end position="602"/>
    </location>
</feature>
<sequence>MVNPGAFKGVRKLFLMGEKEAYSQAVEDGYIVEAVARTQRRFFKRFPIDLPDEIEPSPEELAKVDDEEIEIDYPEPDREKLSEEEYEAAVKALEERRKRVAFKKGQIKRWLAYQYQKDHDVDTKFNGAHNPYRALLFKLTGHQFVRPRAKTACNVWRKTMRAEIEEKVKAKVATESIGRGQLAALRDKIAREMFCDLPAEERRKWSDVADKESREALKAWEEEINSPPSKAPEARQKCILGLVRFVQPILDLICEATGWKASFIAGGPEPAHDGKLNVIGIHSGKTSGDVPMDFGALEREAIRKTLIPMYGRFLKRCYSVEECHARALKSEDSLSMESAGLELEGATLFGVDSPYGSVDEKVKVKDSDEKVKIPEEIKLPKPRKSAKAPPQKPSPTMSITPTRGPSNPAPQPASQPPPPRAHSVPRSIPDEPPPYCGPPDAPSPPNSPPISRAASVAPAPSNSVPIAPAQVIPPSPPRSLPPSPAPSPPPSPPDSMPSASTLSATSSAVSAPSDSMQLVSTSSTSSSAATTPPDSMPSTSPVPSPSLITALAATTSISKATRRSKRRRSNLQDSAADLGTPPSKKAKSGRTTRSSAALSANCNTEPSPKWFADTLAMLRSPDLNKHPLWVDTVDKWAAFEAKEGYEGAERLSPSFRPDAIGAWIQRRRSANYRPPIDVPAYSAAFTKWWTTLQPGWRVLDDEVLVDKVDGDWSSLRRPGLNGMVSVLVALFYWGCAVDGDAERVGDWQLAVKDCLLVLSHLQ</sequence>
<accession>A0A409WFC4</accession>
<reference evidence="2 3" key="1">
    <citation type="journal article" date="2018" name="Evol. Lett.">
        <title>Horizontal gene cluster transfer increased hallucinogenic mushroom diversity.</title>
        <authorList>
            <person name="Reynolds H.T."/>
            <person name="Vijayakumar V."/>
            <person name="Gluck-Thaler E."/>
            <person name="Korotkin H.B."/>
            <person name="Matheny P.B."/>
            <person name="Slot J.C."/>
        </authorList>
    </citation>
    <scope>NUCLEOTIDE SEQUENCE [LARGE SCALE GENOMIC DNA]</scope>
    <source>
        <strain evidence="2 3">SRW20</strain>
    </source>
</reference>
<feature type="compositionally biased region" description="Pro residues" evidence="1">
    <location>
        <begin position="471"/>
        <end position="495"/>
    </location>
</feature>
<feature type="compositionally biased region" description="Low complexity" evidence="1">
    <location>
        <begin position="449"/>
        <end position="469"/>
    </location>
</feature>
<dbReference type="STRING" id="231916.A0A409WFC4"/>
<dbReference type="AlphaFoldDB" id="A0A409WFC4"/>
<evidence type="ECO:0000313" key="2">
    <source>
        <dbReference type="EMBL" id="PPQ77171.1"/>
    </source>
</evidence>
<organism evidence="2 3">
    <name type="scientific">Gymnopilus dilepis</name>
    <dbReference type="NCBI Taxonomy" id="231916"/>
    <lineage>
        <taxon>Eukaryota</taxon>
        <taxon>Fungi</taxon>
        <taxon>Dikarya</taxon>
        <taxon>Basidiomycota</taxon>
        <taxon>Agaricomycotina</taxon>
        <taxon>Agaricomycetes</taxon>
        <taxon>Agaricomycetidae</taxon>
        <taxon>Agaricales</taxon>
        <taxon>Agaricineae</taxon>
        <taxon>Hymenogastraceae</taxon>
        <taxon>Gymnopilus</taxon>
    </lineage>
</organism>
<proteinExistence type="predicted"/>
<dbReference type="InParanoid" id="A0A409WFC4"/>
<name>A0A409WFC4_9AGAR</name>
<keyword evidence="3" id="KW-1185">Reference proteome</keyword>
<protein>
    <submittedName>
        <fullName evidence="2">Uncharacterized protein</fullName>
    </submittedName>
</protein>
<comment type="caution">
    <text evidence="2">The sequence shown here is derived from an EMBL/GenBank/DDBJ whole genome shotgun (WGS) entry which is preliminary data.</text>
</comment>
<dbReference type="EMBL" id="NHYE01005090">
    <property type="protein sequence ID" value="PPQ77171.1"/>
    <property type="molecule type" value="Genomic_DNA"/>
</dbReference>
<evidence type="ECO:0000313" key="3">
    <source>
        <dbReference type="Proteomes" id="UP000284706"/>
    </source>
</evidence>
<dbReference type="OrthoDB" id="2683861at2759"/>
<feature type="compositionally biased region" description="Pro residues" evidence="1">
    <location>
        <begin position="407"/>
        <end position="420"/>
    </location>
</feature>
<feature type="compositionally biased region" description="Pro residues" evidence="1">
    <location>
        <begin position="430"/>
        <end position="448"/>
    </location>
</feature>
<gene>
    <name evidence="2" type="ORF">CVT26_008091</name>
</gene>
<feature type="compositionally biased region" description="Polar residues" evidence="1">
    <location>
        <begin position="591"/>
        <end position="602"/>
    </location>
</feature>
<dbReference type="Proteomes" id="UP000284706">
    <property type="component" value="Unassembled WGS sequence"/>
</dbReference>
<feature type="compositionally biased region" description="Basic residues" evidence="1">
    <location>
        <begin position="560"/>
        <end position="569"/>
    </location>
</feature>
<feature type="compositionally biased region" description="Low complexity" evidence="1">
    <location>
        <begin position="496"/>
        <end position="559"/>
    </location>
</feature>
<evidence type="ECO:0000256" key="1">
    <source>
        <dbReference type="SAM" id="MobiDB-lite"/>
    </source>
</evidence>